<dbReference type="PANTHER" id="PTHR45181:SF4">
    <property type="entry name" value="HEAT SHOCK PROTEIN DNAJ WITH TETRATRICOPEPTIDE REPEAT-CONTAINING PROTEIN"/>
    <property type="match status" value="1"/>
</dbReference>
<dbReference type="SUPFAM" id="SSF46565">
    <property type="entry name" value="Chaperone J-domain"/>
    <property type="match status" value="1"/>
</dbReference>
<feature type="compositionally biased region" description="Polar residues" evidence="1">
    <location>
        <begin position="441"/>
        <end position="454"/>
    </location>
</feature>
<keyword evidence="4" id="KW-1185">Reference proteome</keyword>
<protein>
    <recommendedName>
        <fullName evidence="2">J domain-containing protein</fullName>
    </recommendedName>
</protein>
<feature type="region of interest" description="Disordered" evidence="1">
    <location>
        <begin position="58"/>
        <end position="79"/>
    </location>
</feature>
<feature type="compositionally biased region" description="Basic and acidic residues" evidence="1">
    <location>
        <begin position="541"/>
        <end position="556"/>
    </location>
</feature>
<feature type="compositionally biased region" description="Polar residues" evidence="1">
    <location>
        <begin position="278"/>
        <end position="297"/>
    </location>
</feature>
<feature type="region of interest" description="Disordered" evidence="1">
    <location>
        <begin position="269"/>
        <end position="305"/>
    </location>
</feature>
<dbReference type="InterPro" id="IPR018253">
    <property type="entry name" value="DnaJ_domain_CS"/>
</dbReference>
<dbReference type="PRINTS" id="PR00625">
    <property type="entry name" value="JDOMAIN"/>
</dbReference>
<organism evidence="3 4">
    <name type="scientific">Protea cynaroides</name>
    <dbReference type="NCBI Taxonomy" id="273540"/>
    <lineage>
        <taxon>Eukaryota</taxon>
        <taxon>Viridiplantae</taxon>
        <taxon>Streptophyta</taxon>
        <taxon>Embryophyta</taxon>
        <taxon>Tracheophyta</taxon>
        <taxon>Spermatophyta</taxon>
        <taxon>Magnoliopsida</taxon>
        <taxon>Proteales</taxon>
        <taxon>Proteaceae</taxon>
        <taxon>Protea</taxon>
    </lineage>
</organism>
<dbReference type="InterPro" id="IPR019734">
    <property type="entry name" value="TPR_rpt"/>
</dbReference>
<dbReference type="Gene3D" id="1.10.287.110">
    <property type="entry name" value="DnaJ domain"/>
    <property type="match status" value="1"/>
</dbReference>
<dbReference type="OrthoDB" id="10250354at2759"/>
<feature type="region of interest" description="Disordered" evidence="1">
    <location>
        <begin position="441"/>
        <end position="485"/>
    </location>
</feature>
<dbReference type="PROSITE" id="PS00636">
    <property type="entry name" value="DNAJ_1"/>
    <property type="match status" value="1"/>
</dbReference>
<feature type="region of interest" description="Disordered" evidence="1">
    <location>
        <begin position="721"/>
        <end position="749"/>
    </location>
</feature>
<feature type="region of interest" description="Disordered" evidence="1">
    <location>
        <begin position="1326"/>
        <end position="1370"/>
    </location>
</feature>
<dbReference type="InterPro" id="IPR011990">
    <property type="entry name" value="TPR-like_helical_dom_sf"/>
</dbReference>
<name>A0A9Q0KJ38_9MAGN</name>
<dbReference type="InterPro" id="IPR036869">
    <property type="entry name" value="J_dom_sf"/>
</dbReference>
<dbReference type="SMART" id="SM00271">
    <property type="entry name" value="DnaJ"/>
    <property type="match status" value="1"/>
</dbReference>
<dbReference type="CDD" id="cd06257">
    <property type="entry name" value="DnaJ"/>
    <property type="match status" value="1"/>
</dbReference>
<evidence type="ECO:0000313" key="4">
    <source>
        <dbReference type="Proteomes" id="UP001141806"/>
    </source>
</evidence>
<gene>
    <name evidence="3" type="ORF">NE237_004275</name>
</gene>
<evidence type="ECO:0000313" key="3">
    <source>
        <dbReference type="EMBL" id="KAJ4971176.1"/>
    </source>
</evidence>
<dbReference type="PROSITE" id="PS50076">
    <property type="entry name" value="DNAJ_2"/>
    <property type="match status" value="1"/>
</dbReference>
<dbReference type="Gene3D" id="1.25.40.10">
    <property type="entry name" value="Tetratricopeptide repeat domain"/>
    <property type="match status" value="2"/>
</dbReference>
<sequence length="1446" mass="158744">MEQLLEVGMNANDANFDISFDSPSLSRVASGKPLVTPSSGLSKPRFVKVRRHLDAKQVRSTPVSETRADSSFNPFRPVSAGLDQTEMREMSDKSKSWNPISPAFAQKSFSNAFGAASYTDLKFGKSDDEAFVFGANRSTSVSNSNVEKSGLGDSVGESLLDERRKLDIGSESEERGSNSTFNLCAGGRESSSSGVFVFGNTSKKSYDFEGNNIRGSGNANDTEKPKAANVISKDSGENNFVFGGRDNGESMASKIPEQMKKLNIEDYGKVDGAEDPTDNYSKPKTNDNTFAFGSGKSTAGFPDRSTADEMKKLNIQGSGNDDDVEKVKGTNLKPRNDNIFVFGSSGNSAGGRAEGVLPDEMRKLNIGNGKGDPTRLINPSSSSRIFVKEAHCDPAVENPIPMPSTFQTGLQGNVFGSGQVPSYCPNDVNVTKLDEAGVSSSSFPLAGSGDQSAGNGFEMPPTDRAENKGGFSFTSTRDGAGTPYTDIRTAKQDSAFASTGNLFSGLNQRLEFGAKGGAVKDHRLKQRKGKGRQSASLNHRVGQEHVSRENSFEENPKSPGSYSPMDFSPYQEALAGDEGSRETSMASDESFRMDNGSMPTDAHQTVSTNATAEVFDAETRHLHFKDEDWKCRELNEEGFKNSFEQNVGADRPLDGCLSGAETEVFRSKMENVDMDSNASAATTTTETSFISNIEQQEGDVRIPFAFTSTSEDADETKITFSASSSTQGHLSEAKRRYRKNSRGRIGQDYSKLPMASTSLPFLPFATSSLLSGAGQRQKGDSFTSESKVEIRSETYIKQGLISTAAPATTSQESCEKWRLRGNQAYANNQLSKAEDYYTRGVNCISPNETSRSCLKALVLCYSNRAATRMALGRIREALEDCKTAAAIDPNFLKVQVRAANCHLALGEIEKAAKYFKNCLQSGTGVCLDRKLVIEASDGLQKAQQVAQHIDRSIELLRQRTSSDAEKVLQLVAEGLLISPYSEKLVEIKTEALFMLRRYEEVIQLYEQTLDSAERNSVAASSDCQLENMDGSSQSNKSSAERLWQLHLTSKSYFCLGKLEEALDLLERQKILGTTVEKDRSKTLESLMTLAATLRELSRHKAAGNEAFQARRHSEAVEHYTAALSCNVESHPFAAICFCNRAAAYQALGQITDAIADCSLAIALDGNYPKAISRRATLHEKIRDYGQAVGDLERYISLLEKQLEDKIGAAGKSTSSMNDLRQTCLRLSKMEEEAKKGIPLDMYLILGVEPTASASDIKKAYRKAALRHHPDKAGQFLARTENGDDGRWKEITEEVHKDADRLFKMIGEAYAVLSDPTKRSRYDLEEEIRNSQKKGSGNGARTADVHNYPFERSASRRQWPETRKSYGPHWSEASRSNRSFRRWTVDYISPLKCDLAVAYERNIAMKNIAMKRKRMKASTISKFWLDADRIGGRVESVLYLGKKDPQV</sequence>
<dbReference type="InterPro" id="IPR001623">
    <property type="entry name" value="DnaJ_domain"/>
</dbReference>
<comment type="caution">
    <text evidence="3">The sequence shown here is derived from an EMBL/GenBank/DDBJ whole genome shotgun (WGS) entry which is preliminary data.</text>
</comment>
<dbReference type="SMART" id="SM00028">
    <property type="entry name" value="TPR"/>
    <property type="match status" value="6"/>
</dbReference>
<dbReference type="Pfam" id="PF00226">
    <property type="entry name" value="DnaJ"/>
    <property type="match status" value="1"/>
</dbReference>
<accession>A0A9Q0KJ38</accession>
<dbReference type="PANTHER" id="PTHR45181">
    <property type="entry name" value="HEAT SHOCK PROTEIN DNAJ WITH TETRATRICOPEPTIDE REPEAT-CONTAINING PROTEIN"/>
    <property type="match status" value="1"/>
</dbReference>
<feature type="compositionally biased region" description="Polar residues" evidence="1">
    <location>
        <begin position="58"/>
        <end position="73"/>
    </location>
</feature>
<dbReference type="Pfam" id="PF14559">
    <property type="entry name" value="TPR_19"/>
    <property type="match status" value="1"/>
</dbReference>
<reference evidence="3" key="1">
    <citation type="journal article" date="2023" name="Plant J.">
        <title>The genome of the king protea, Protea cynaroides.</title>
        <authorList>
            <person name="Chang J."/>
            <person name="Duong T.A."/>
            <person name="Schoeman C."/>
            <person name="Ma X."/>
            <person name="Roodt D."/>
            <person name="Barker N."/>
            <person name="Li Z."/>
            <person name="Van de Peer Y."/>
            <person name="Mizrachi E."/>
        </authorList>
    </citation>
    <scope>NUCLEOTIDE SEQUENCE</scope>
    <source>
        <tissue evidence="3">Young leaves</tissue>
    </source>
</reference>
<dbReference type="EMBL" id="JAMYWD010000005">
    <property type="protein sequence ID" value="KAJ4971176.1"/>
    <property type="molecule type" value="Genomic_DNA"/>
</dbReference>
<feature type="region of interest" description="Disordered" evidence="1">
    <location>
        <begin position="517"/>
        <end position="595"/>
    </location>
</feature>
<feature type="compositionally biased region" description="Basic residues" evidence="1">
    <location>
        <begin position="522"/>
        <end position="531"/>
    </location>
</feature>
<dbReference type="Proteomes" id="UP001141806">
    <property type="component" value="Unassembled WGS sequence"/>
</dbReference>
<dbReference type="SUPFAM" id="SSF48452">
    <property type="entry name" value="TPR-like"/>
    <property type="match status" value="2"/>
</dbReference>
<proteinExistence type="predicted"/>
<feature type="domain" description="J" evidence="2">
    <location>
        <begin position="1240"/>
        <end position="1325"/>
    </location>
</feature>
<evidence type="ECO:0000259" key="2">
    <source>
        <dbReference type="PROSITE" id="PS50076"/>
    </source>
</evidence>
<evidence type="ECO:0000256" key="1">
    <source>
        <dbReference type="SAM" id="MobiDB-lite"/>
    </source>
</evidence>